<organism evidence="1">
    <name type="scientific">Arundo donax</name>
    <name type="common">Giant reed</name>
    <name type="synonym">Donax arundinaceus</name>
    <dbReference type="NCBI Taxonomy" id="35708"/>
    <lineage>
        <taxon>Eukaryota</taxon>
        <taxon>Viridiplantae</taxon>
        <taxon>Streptophyta</taxon>
        <taxon>Embryophyta</taxon>
        <taxon>Tracheophyta</taxon>
        <taxon>Spermatophyta</taxon>
        <taxon>Magnoliopsida</taxon>
        <taxon>Liliopsida</taxon>
        <taxon>Poales</taxon>
        <taxon>Poaceae</taxon>
        <taxon>PACMAD clade</taxon>
        <taxon>Arundinoideae</taxon>
        <taxon>Arundineae</taxon>
        <taxon>Arundo</taxon>
    </lineage>
</organism>
<evidence type="ECO:0000313" key="1">
    <source>
        <dbReference type="EMBL" id="JAE25461.1"/>
    </source>
</evidence>
<reference evidence="1" key="2">
    <citation type="journal article" date="2015" name="Data Brief">
        <title>Shoot transcriptome of the giant reed, Arundo donax.</title>
        <authorList>
            <person name="Barrero R.A."/>
            <person name="Guerrero F.D."/>
            <person name="Moolhuijzen P."/>
            <person name="Goolsby J.A."/>
            <person name="Tidwell J."/>
            <person name="Bellgard S.E."/>
            <person name="Bellgard M.I."/>
        </authorList>
    </citation>
    <scope>NUCLEOTIDE SEQUENCE</scope>
    <source>
        <tissue evidence="1">Shoot tissue taken approximately 20 cm above the soil surface</tissue>
    </source>
</reference>
<accession>A0A0A9GSF2</accession>
<proteinExistence type="predicted"/>
<reference evidence="1" key="1">
    <citation type="submission" date="2014-09" db="EMBL/GenBank/DDBJ databases">
        <authorList>
            <person name="Magalhaes I.L.F."/>
            <person name="Oliveira U."/>
            <person name="Santos F.R."/>
            <person name="Vidigal T.H.D.A."/>
            <person name="Brescovit A.D."/>
            <person name="Santos A.J."/>
        </authorList>
    </citation>
    <scope>NUCLEOTIDE SEQUENCE</scope>
    <source>
        <tissue evidence="1">Shoot tissue taken approximately 20 cm above the soil surface</tissue>
    </source>
</reference>
<name>A0A0A9GSF2_ARUDO</name>
<sequence length="8" mass="1037">MHACTYRR</sequence>
<dbReference type="EMBL" id="GBRH01172435">
    <property type="protein sequence ID" value="JAE25461.1"/>
    <property type="molecule type" value="Transcribed_RNA"/>
</dbReference>
<protein>
    <submittedName>
        <fullName evidence="1">Uncharacterized protein</fullName>
    </submittedName>
</protein>